<feature type="compositionally biased region" description="Basic and acidic residues" evidence="5">
    <location>
        <begin position="754"/>
        <end position="764"/>
    </location>
</feature>
<keyword evidence="3" id="KW-0862">Zinc</keyword>
<feature type="region of interest" description="Disordered" evidence="5">
    <location>
        <begin position="1"/>
        <end position="39"/>
    </location>
</feature>
<proteinExistence type="predicted"/>
<evidence type="ECO:0000313" key="8">
    <source>
        <dbReference type="EMBL" id="KAI8577420.1"/>
    </source>
</evidence>
<dbReference type="CDD" id="cd08204">
    <property type="entry name" value="ArfGap"/>
    <property type="match status" value="1"/>
</dbReference>
<protein>
    <recommendedName>
        <fullName evidence="10">ArfGap-domain-containing protein</fullName>
    </recommendedName>
</protein>
<dbReference type="InterPro" id="IPR011993">
    <property type="entry name" value="PH-like_dom_sf"/>
</dbReference>
<dbReference type="Pfam" id="PF16746">
    <property type="entry name" value="BAR_3"/>
    <property type="match status" value="1"/>
</dbReference>
<dbReference type="InterPro" id="IPR037278">
    <property type="entry name" value="ARFGAP/RecO"/>
</dbReference>
<feature type="region of interest" description="Disordered" evidence="5">
    <location>
        <begin position="941"/>
        <end position="963"/>
    </location>
</feature>
<dbReference type="PRINTS" id="PR00405">
    <property type="entry name" value="REVINTRACTNG"/>
</dbReference>
<dbReference type="Gene3D" id="2.30.29.30">
    <property type="entry name" value="Pleckstrin-homology domain (PH domain)/Phosphotyrosine-binding domain (PTB)"/>
    <property type="match status" value="1"/>
</dbReference>
<dbReference type="SUPFAM" id="SSF103657">
    <property type="entry name" value="BAR/IMD domain-like"/>
    <property type="match status" value="1"/>
</dbReference>
<evidence type="ECO:0000313" key="9">
    <source>
        <dbReference type="Proteomes" id="UP001206595"/>
    </source>
</evidence>
<feature type="region of interest" description="Disordered" evidence="5">
    <location>
        <begin position="902"/>
        <end position="928"/>
    </location>
</feature>
<name>A0AAD5E879_UMBRA</name>
<feature type="compositionally biased region" description="Polar residues" evidence="5">
    <location>
        <begin position="941"/>
        <end position="951"/>
    </location>
</feature>
<evidence type="ECO:0000256" key="3">
    <source>
        <dbReference type="ARBA" id="ARBA00022833"/>
    </source>
</evidence>
<dbReference type="GeneID" id="75916211"/>
<feature type="domain" description="PH" evidence="6">
    <location>
        <begin position="344"/>
        <end position="449"/>
    </location>
</feature>
<dbReference type="GO" id="GO:0005096">
    <property type="term" value="F:GTPase activator activity"/>
    <property type="evidence" value="ECO:0007669"/>
    <property type="project" value="InterPro"/>
</dbReference>
<dbReference type="InterPro" id="IPR001849">
    <property type="entry name" value="PH_domain"/>
</dbReference>
<dbReference type="Gene3D" id="1.20.1270.60">
    <property type="entry name" value="Arfaptin homology (AH) domain/BAR domain"/>
    <property type="match status" value="1"/>
</dbReference>
<evidence type="ECO:0000256" key="4">
    <source>
        <dbReference type="PROSITE-ProRule" id="PRU00288"/>
    </source>
</evidence>
<dbReference type="InterPro" id="IPR038508">
    <property type="entry name" value="ArfGAP_dom_sf"/>
</dbReference>
<dbReference type="InterPro" id="IPR045258">
    <property type="entry name" value="ACAP1/2/3-like"/>
</dbReference>
<dbReference type="GO" id="GO:0005737">
    <property type="term" value="C:cytoplasm"/>
    <property type="evidence" value="ECO:0007669"/>
    <property type="project" value="InterPro"/>
</dbReference>
<feature type="compositionally biased region" description="Polar residues" evidence="5">
    <location>
        <begin position="459"/>
        <end position="478"/>
    </location>
</feature>
<evidence type="ECO:0000259" key="6">
    <source>
        <dbReference type="PROSITE" id="PS50003"/>
    </source>
</evidence>
<feature type="region of interest" description="Disordered" evidence="5">
    <location>
        <begin position="459"/>
        <end position="490"/>
    </location>
</feature>
<dbReference type="InterPro" id="IPR004148">
    <property type="entry name" value="BAR_dom"/>
</dbReference>
<accession>A0AAD5E879</accession>
<dbReference type="InterPro" id="IPR027267">
    <property type="entry name" value="AH/BAR_dom_sf"/>
</dbReference>
<feature type="compositionally biased region" description="Polar residues" evidence="5">
    <location>
        <begin position="741"/>
        <end position="753"/>
    </location>
</feature>
<evidence type="ECO:0008006" key="10">
    <source>
        <dbReference type="Google" id="ProtNLM"/>
    </source>
</evidence>
<feature type="compositionally biased region" description="Low complexity" evidence="5">
    <location>
        <begin position="1"/>
        <end position="27"/>
    </location>
</feature>
<feature type="region of interest" description="Disordered" evidence="5">
    <location>
        <begin position="272"/>
        <end position="291"/>
    </location>
</feature>
<keyword evidence="2 4" id="KW-0863">Zinc-finger</keyword>
<dbReference type="SUPFAM" id="SSF57863">
    <property type="entry name" value="ArfGap/RecO-like zinc finger"/>
    <property type="match status" value="1"/>
</dbReference>
<dbReference type="PANTHER" id="PTHR23180">
    <property type="entry name" value="CENTAURIN/ARF"/>
    <property type="match status" value="1"/>
</dbReference>
<dbReference type="Pfam" id="PF00169">
    <property type="entry name" value="PH"/>
    <property type="match status" value="1"/>
</dbReference>
<dbReference type="EMBL" id="MU620941">
    <property type="protein sequence ID" value="KAI8577420.1"/>
    <property type="molecule type" value="Genomic_DNA"/>
</dbReference>
<reference evidence="8" key="1">
    <citation type="submission" date="2021-06" db="EMBL/GenBank/DDBJ databases">
        <authorList>
            <consortium name="DOE Joint Genome Institute"/>
            <person name="Mondo S.J."/>
            <person name="Amses K.R."/>
            <person name="Simmons D.R."/>
            <person name="Longcore J.E."/>
            <person name="Seto K."/>
            <person name="Alves G.H."/>
            <person name="Bonds A.E."/>
            <person name="Quandt C.A."/>
            <person name="Davis W.J."/>
            <person name="Chang Y."/>
            <person name="Letcher P.M."/>
            <person name="Powell M.J."/>
            <person name="Kuo A."/>
            <person name="Labutti K."/>
            <person name="Pangilinan J."/>
            <person name="Andreopoulos W."/>
            <person name="Tritt A."/>
            <person name="Riley R."/>
            <person name="Hundley H."/>
            <person name="Johnson J."/>
            <person name="Lipzen A."/>
            <person name="Barry K."/>
            <person name="Berbee M.L."/>
            <person name="Buchler N.E."/>
            <person name="Grigoriev I.V."/>
            <person name="Spatafora J.W."/>
            <person name="Stajich J.E."/>
            <person name="James T.Y."/>
        </authorList>
    </citation>
    <scope>NUCLEOTIDE SEQUENCE</scope>
    <source>
        <strain evidence="8">AG</strain>
    </source>
</reference>
<organism evidence="8 9">
    <name type="scientific">Umbelopsis ramanniana AG</name>
    <dbReference type="NCBI Taxonomy" id="1314678"/>
    <lineage>
        <taxon>Eukaryota</taxon>
        <taxon>Fungi</taxon>
        <taxon>Fungi incertae sedis</taxon>
        <taxon>Mucoromycota</taxon>
        <taxon>Mucoromycotina</taxon>
        <taxon>Umbelopsidomycetes</taxon>
        <taxon>Umbelopsidales</taxon>
        <taxon>Umbelopsidaceae</taxon>
        <taxon>Umbelopsis</taxon>
    </lineage>
</organism>
<dbReference type="FunFam" id="1.10.220.150:FF:000017">
    <property type="entry name" value="ARF GTPase activator (Csx2), putative"/>
    <property type="match status" value="1"/>
</dbReference>
<evidence type="ECO:0000259" key="7">
    <source>
        <dbReference type="PROSITE" id="PS50115"/>
    </source>
</evidence>
<dbReference type="Proteomes" id="UP001206595">
    <property type="component" value="Unassembled WGS sequence"/>
</dbReference>
<dbReference type="AlphaFoldDB" id="A0AAD5E879"/>
<keyword evidence="9" id="KW-1185">Reference proteome</keyword>
<evidence type="ECO:0000256" key="2">
    <source>
        <dbReference type="ARBA" id="ARBA00022771"/>
    </source>
</evidence>
<dbReference type="Gene3D" id="1.10.220.150">
    <property type="entry name" value="Arf GTPase activating protein"/>
    <property type="match status" value="1"/>
</dbReference>
<comment type="caution">
    <text evidence="8">The sequence shown here is derived from an EMBL/GenBank/DDBJ whole genome shotgun (WGS) entry which is preliminary data.</text>
</comment>
<dbReference type="Pfam" id="PF01412">
    <property type="entry name" value="ArfGap"/>
    <property type="match status" value="1"/>
</dbReference>
<reference evidence="8" key="2">
    <citation type="journal article" date="2022" name="Proc. Natl. Acad. Sci. U.S.A.">
        <title>Diploid-dominant life cycles characterize the early evolution of Fungi.</title>
        <authorList>
            <person name="Amses K.R."/>
            <person name="Simmons D.R."/>
            <person name="Longcore J.E."/>
            <person name="Mondo S.J."/>
            <person name="Seto K."/>
            <person name="Jeronimo G.H."/>
            <person name="Bonds A.E."/>
            <person name="Quandt C.A."/>
            <person name="Davis W.J."/>
            <person name="Chang Y."/>
            <person name="Federici B.A."/>
            <person name="Kuo A."/>
            <person name="LaButti K."/>
            <person name="Pangilinan J."/>
            <person name="Andreopoulos W."/>
            <person name="Tritt A."/>
            <person name="Riley R."/>
            <person name="Hundley H."/>
            <person name="Johnson J."/>
            <person name="Lipzen A."/>
            <person name="Barry K."/>
            <person name="Lang B.F."/>
            <person name="Cuomo C.A."/>
            <person name="Buchler N.E."/>
            <person name="Grigoriev I.V."/>
            <person name="Spatafora J.W."/>
            <person name="Stajich J.E."/>
            <person name="James T.Y."/>
        </authorList>
    </citation>
    <scope>NUCLEOTIDE SEQUENCE</scope>
    <source>
        <strain evidence="8">AG</strain>
    </source>
</reference>
<gene>
    <name evidence="8" type="ORF">K450DRAFT_252342</name>
</gene>
<evidence type="ECO:0000256" key="1">
    <source>
        <dbReference type="ARBA" id="ARBA00022723"/>
    </source>
</evidence>
<dbReference type="FunFam" id="2.30.29.30:FF:000252">
    <property type="entry name" value="ARF GTPase activator (Csx2)"/>
    <property type="match status" value="1"/>
</dbReference>
<dbReference type="RefSeq" id="XP_051442424.1">
    <property type="nucleotide sequence ID" value="XM_051590868.1"/>
</dbReference>
<dbReference type="SUPFAM" id="SSF50729">
    <property type="entry name" value="PH domain-like"/>
    <property type="match status" value="1"/>
</dbReference>
<dbReference type="InterPro" id="IPR001164">
    <property type="entry name" value="ArfGAP_dom"/>
</dbReference>
<dbReference type="GO" id="GO:0008270">
    <property type="term" value="F:zinc ion binding"/>
    <property type="evidence" value="ECO:0007669"/>
    <property type="project" value="UniProtKB-KW"/>
</dbReference>
<dbReference type="PROSITE" id="PS50115">
    <property type="entry name" value="ARFGAP"/>
    <property type="match status" value="1"/>
</dbReference>
<dbReference type="SMART" id="SM00233">
    <property type="entry name" value="PH"/>
    <property type="match status" value="1"/>
</dbReference>
<feature type="domain" description="Arf-GAP" evidence="7">
    <location>
        <begin position="575"/>
        <end position="705"/>
    </location>
</feature>
<keyword evidence="1" id="KW-0479">Metal-binding</keyword>
<evidence type="ECO:0000256" key="5">
    <source>
        <dbReference type="SAM" id="MobiDB-lite"/>
    </source>
</evidence>
<feature type="region of interest" description="Disordered" evidence="5">
    <location>
        <begin position="736"/>
        <end position="766"/>
    </location>
</feature>
<dbReference type="PANTHER" id="PTHR23180:SF160">
    <property type="entry name" value="ADP-RIBOSYLATION FACTOR GTPASE-ACTIVATING PROTEIN EFFECTOR PROTEIN 1"/>
    <property type="match status" value="1"/>
</dbReference>
<sequence length="963" mass="106116">MTSPPASAVAKAPSPAPPADISANDPAQISPQWESNGEKAIEDGPLFRATISQLESKTASLKATVKRILKAAIASLEAQRASLEADEALVKVLRDTPALEPLTTTYLNRASPYIHSQRNSLHNSMQALLIDPLKKLYESDVKGAEAKRRQFEEESKEYYAHLSKYLSLKSEKQKARRQTEYESRHLSKRKQFGLTRFDYHAFMQDLHGGRKENEVLRYLTNYYEKQYSFYQTVASELGLNRNELIELHAAIDASSKEDNQLIKERKERRSLLEHKLSTTDQPSLERVPSEPMLSIGVRRSMDDSDESSRPSENFSISAGLADADKFKGIRDLEQHDRSVPTETGRRKEGFLFSTSRPSKSNTFDVASVNWHKYWCVLSSGQLHEYSNWKRQLEAHNEPINLRFATVREARNVDRRFCFEIITPQSRRTYQATSQEDMNSWIACISNAIESLLNGMNSTLHLQDPSNDPTQFDSNSPSAKQKPLGRSLSGAIKNGFATNTREKYMRRINAASQSTAEVFDAIGGILSPTERNRRSFHTAFGFSNLGSGGSHTASGPSAVFGTGTSLVDQTENHDSSRLLAYLRENSSNLNCADCGTKNPEWCSINLGILLCIECSGIHRSLGTHVSKVRSLTLDRTSYTPDIVELLQAIGNDRSNRIWEALLSDDATDKPRKPSSNDSREVKQKFITAKYMDKAFVNKTILNANDATELLFSGVDEDNTMAVVQAISLGANINAKRTGGSRAWSQRTSISSFGSDSHDGKSDAGRQHPVSLEQSLMSVKLGPDDRSLPVTIPIANTSTTLNMAFSASDNDPYENMNPSIPHYALHLALQHPHSIKESFDAGIAQPTPREFSFPIAELLLQNGADPALLDTETGHTLAELISYGESVSDDAILYISGKSQARGQSSILRTTTPASLSGPGNSLTSAPASSSNLRLNIQIPSVSITPDSQSSFGAISPPRSPASST</sequence>
<dbReference type="SMART" id="SM00105">
    <property type="entry name" value="ArfGap"/>
    <property type="match status" value="1"/>
</dbReference>
<dbReference type="PROSITE" id="PS50003">
    <property type="entry name" value="PH_DOMAIN"/>
    <property type="match status" value="1"/>
</dbReference>